<dbReference type="Pfam" id="PF00378">
    <property type="entry name" value="ECH_1"/>
    <property type="match status" value="1"/>
</dbReference>
<dbReference type="CDD" id="cd06558">
    <property type="entry name" value="crotonase-like"/>
    <property type="match status" value="1"/>
</dbReference>
<dbReference type="AlphaFoldDB" id="A0A7W7B216"/>
<name>A0A7W7B216_9SPHN</name>
<gene>
    <name evidence="3" type="ORF">GGQ98_002204</name>
</gene>
<dbReference type="GO" id="GO:0003824">
    <property type="term" value="F:catalytic activity"/>
    <property type="evidence" value="ECO:0007669"/>
    <property type="project" value="InterPro"/>
</dbReference>
<comment type="caution">
    <text evidence="3">The sequence shown here is derived from an EMBL/GenBank/DDBJ whole genome shotgun (WGS) entry which is preliminary data.</text>
</comment>
<evidence type="ECO:0000256" key="1">
    <source>
        <dbReference type="ARBA" id="ARBA00005254"/>
    </source>
</evidence>
<evidence type="ECO:0000256" key="2">
    <source>
        <dbReference type="RuleBase" id="RU003707"/>
    </source>
</evidence>
<evidence type="ECO:0000313" key="4">
    <source>
        <dbReference type="Proteomes" id="UP000566324"/>
    </source>
</evidence>
<dbReference type="GO" id="GO:0006635">
    <property type="term" value="P:fatty acid beta-oxidation"/>
    <property type="evidence" value="ECO:0007669"/>
    <property type="project" value="TreeGrafter"/>
</dbReference>
<dbReference type="InterPro" id="IPR029045">
    <property type="entry name" value="ClpP/crotonase-like_dom_sf"/>
</dbReference>
<dbReference type="RefSeq" id="WP_184069388.1">
    <property type="nucleotide sequence ID" value="NZ_JACHNZ010000023.1"/>
</dbReference>
<proteinExistence type="inferred from homology"/>
<dbReference type="InterPro" id="IPR018376">
    <property type="entry name" value="Enoyl-CoA_hyd/isom_CS"/>
</dbReference>
<dbReference type="Gene3D" id="3.90.226.10">
    <property type="entry name" value="2-enoyl-CoA Hydratase, Chain A, domain 1"/>
    <property type="match status" value="1"/>
</dbReference>
<dbReference type="EMBL" id="JACHNZ010000023">
    <property type="protein sequence ID" value="MBB4632578.1"/>
    <property type="molecule type" value="Genomic_DNA"/>
</dbReference>
<dbReference type="Proteomes" id="UP000566324">
    <property type="component" value="Unassembled WGS sequence"/>
</dbReference>
<dbReference type="InterPro" id="IPR001753">
    <property type="entry name" value="Enoyl-CoA_hydra/iso"/>
</dbReference>
<dbReference type="PANTHER" id="PTHR11941:SF54">
    <property type="entry name" value="ENOYL-COA HYDRATASE, MITOCHONDRIAL"/>
    <property type="match status" value="1"/>
</dbReference>
<sequence>MHEYTDVGFEVVGNVAVVEMRRPPHNFFDVALMDALAQLFEDIDEDASLRAIVLAAQGTAFCAGADFNTPGGPSRDIYPAAARLFATRKPIIAAIQGPAVGGGFGLALVADFRVAAPEARFSANFVKLGIHPGFGLTHTLPRLIGMQKASLLMYTGRRLNGEQALAWGLVDELVDQSDLREGALKLAGEIAEAAPLAVISTRATLRHGLADAYRTQVRHESDEQTKLLATADAREGMAAVAERRPGRFIGA</sequence>
<reference evidence="3 4" key="1">
    <citation type="submission" date="2020-08" db="EMBL/GenBank/DDBJ databases">
        <title>Genomic Encyclopedia of Type Strains, Phase IV (KMG-IV): sequencing the most valuable type-strain genomes for metagenomic binning, comparative biology and taxonomic classification.</title>
        <authorList>
            <person name="Goeker M."/>
        </authorList>
    </citation>
    <scope>NUCLEOTIDE SEQUENCE [LARGE SCALE GENOMIC DNA]</scope>
    <source>
        <strain evidence="3 4">DSM 17328</strain>
    </source>
</reference>
<comment type="similarity">
    <text evidence="1 2">Belongs to the enoyl-CoA hydratase/isomerase family.</text>
</comment>
<evidence type="ECO:0000313" key="3">
    <source>
        <dbReference type="EMBL" id="MBB4632578.1"/>
    </source>
</evidence>
<protein>
    <submittedName>
        <fullName evidence="3">Enoyl-CoA hydratase/carnithine racemase</fullName>
    </submittedName>
</protein>
<dbReference type="PANTHER" id="PTHR11941">
    <property type="entry name" value="ENOYL-COA HYDRATASE-RELATED"/>
    <property type="match status" value="1"/>
</dbReference>
<organism evidence="3 4">
    <name type="scientific">Sphingosinicella soli</name>
    <dbReference type="NCBI Taxonomy" id="333708"/>
    <lineage>
        <taxon>Bacteria</taxon>
        <taxon>Pseudomonadati</taxon>
        <taxon>Pseudomonadota</taxon>
        <taxon>Alphaproteobacteria</taxon>
        <taxon>Sphingomonadales</taxon>
        <taxon>Sphingosinicellaceae</taxon>
        <taxon>Sphingosinicella</taxon>
    </lineage>
</organism>
<accession>A0A7W7B216</accession>
<dbReference type="SUPFAM" id="SSF52096">
    <property type="entry name" value="ClpP/crotonase"/>
    <property type="match status" value="1"/>
</dbReference>
<keyword evidence="4" id="KW-1185">Reference proteome</keyword>
<dbReference type="PROSITE" id="PS00166">
    <property type="entry name" value="ENOYL_COA_HYDRATASE"/>
    <property type="match status" value="1"/>
</dbReference>